<accession>A0A3S0R6W5</accession>
<dbReference type="Proteomes" id="UP000277007">
    <property type="component" value="Unassembled WGS sequence"/>
</dbReference>
<protein>
    <recommendedName>
        <fullName evidence="7">Protein MgtC</fullName>
    </recommendedName>
</protein>
<dbReference type="AlphaFoldDB" id="A0A3S0R6W5"/>
<evidence type="ECO:0000256" key="7">
    <source>
        <dbReference type="RuleBase" id="RU365041"/>
    </source>
</evidence>
<dbReference type="PANTHER" id="PTHR33778:SF1">
    <property type="entry name" value="MAGNESIUM TRANSPORTER YHID-RELATED"/>
    <property type="match status" value="1"/>
</dbReference>
<evidence type="ECO:0000256" key="6">
    <source>
        <dbReference type="ARBA" id="ARBA00023136"/>
    </source>
</evidence>
<comment type="caution">
    <text evidence="9">The sequence shown here is derived from an EMBL/GenBank/DDBJ whole genome shotgun (WGS) entry which is preliminary data.</text>
</comment>
<dbReference type="Pfam" id="PF02308">
    <property type="entry name" value="MgtC"/>
    <property type="match status" value="1"/>
</dbReference>
<keyword evidence="3" id="KW-1003">Cell membrane</keyword>
<dbReference type="GO" id="GO:0005886">
    <property type="term" value="C:plasma membrane"/>
    <property type="evidence" value="ECO:0007669"/>
    <property type="project" value="UniProtKB-SubCell"/>
</dbReference>
<evidence type="ECO:0000313" key="10">
    <source>
        <dbReference type="Proteomes" id="UP000277007"/>
    </source>
</evidence>
<evidence type="ECO:0000256" key="2">
    <source>
        <dbReference type="ARBA" id="ARBA00009298"/>
    </source>
</evidence>
<evidence type="ECO:0000259" key="8">
    <source>
        <dbReference type="Pfam" id="PF02308"/>
    </source>
</evidence>
<organism evidence="9 10">
    <name type="scientific">Azospirillum griseum</name>
    <dbReference type="NCBI Taxonomy" id="2496639"/>
    <lineage>
        <taxon>Bacteria</taxon>
        <taxon>Pseudomonadati</taxon>
        <taxon>Pseudomonadota</taxon>
        <taxon>Alphaproteobacteria</taxon>
        <taxon>Rhodospirillales</taxon>
        <taxon>Azospirillaceae</taxon>
        <taxon>Azospirillum</taxon>
    </lineage>
</organism>
<dbReference type="RefSeq" id="WP_126618208.1">
    <property type="nucleotide sequence ID" value="NZ_JBHUCY010000056.1"/>
</dbReference>
<proteinExistence type="inferred from homology"/>
<feature type="transmembrane region" description="Helical" evidence="7">
    <location>
        <begin position="13"/>
        <end position="35"/>
    </location>
</feature>
<feature type="transmembrane region" description="Helical" evidence="7">
    <location>
        <begin position="88"/>
        <end position="104"/>
    </location>
</feature>
<feature type="transmembrane region" description="Helical" evidence="7">
    <location>
        <begin position="47"/>
        <end position="68"/>
    </location>
</feature>
<keyword evidence="10" id="KW-1185">Reference proteome</keyword>
<evidence type="ECO:0000256" key="3">
    <source>
        <dbReference type="ARBA" id="ARBA00022475"/>
    </source>
</evidence>
<sequence length="244" mass="26182">MDVLLSYWSHAELVTNGLIFLHLLGALAVGMLMGYERSYHGRAAGMRTYGLVCLAATVLTVVNAYPGMWFGGHGSQGAVGGAGDPTRVIQGIVTGIGFLGAGVIMREGMSIRGLSTAASIWATAAIGITIGLGFYAVAIAAAVVCVAIMTMFRQLEARLPHQTVIRLSLVFPRDKAPSTDDLRAQVKAHGFEVIDWSFHLRNDSNQFECQLMLQANGLQDPMRLIADLSKVESLLEFSLSPSRL</sequence>
<dbReference type="InterPro" id="IPR003416">
    <property type="entry name" value="MgtC/SapB/SrpB/YhiD_fam"/>
</dbReference>
<reference evidence="9 10" key="1">
    <citation type="submission" date="2018-12" db="EMBL/GenBank/DDBJ databases">
        <authorList>
            <person name="Yang Y."/>
        </authorList>
    </citation>
    <scope>NUCLEOTIDE SEQUENCE [LARGE SCALE GENOMIC DNA]</scope>
    <source>
        <strain evidence="9 10">L-25-5w-1</strain>
    </source>
</reference>
<name>A0A3S0R6W5_9PROT</name>
<gene>
    <name evidence="9" type="ORF">EJ903_18515</name>
</gene>
<evidence type="ECO:0000256" key="1">
    <source>
        <dbReference type="ARBA" id="ARBA00004651"/>
    </source>
</evidence>
<keyword evidence="4 7" id="KW-0812">Transmembrane</keyword>
<feature type="domain" description="MgtC/SapB/SrpB/YhiD N-terminal" evidence="8">
    <location>
        <begin position="23"/>
        <end position="157"/>
    </location>
</feature>
<dbReference type="PRINTS" id="PR01837">
    <property type="entry name" value="MGTCSAPBPROT"/>
</dbReference>
<comment type="similarity">
    <text evidence="2 7">Belongs to the MgtC/SapB family.</text>
</comment>
<dbReference type="InterPro" id="IPR049177">
    <property type="entry name" value="MgtC_SapB_SrpB_YhiD_N"/>
</dbReference>
<evidence type="ECO:0000313" key="9">
    <source>
        <dbReference type="EMBL" id="RTR17211.1"/>
    </source>
</evidence>
<comment type="subcellular location">
    <subcellularLocation>
        <location evidence="7">Cell inner membrane</location>
        <topology evidence="7">Multi-pass membrane protein</topology>
    </subcellularLocation>
    <subcellularLocation>
        <location evidence="1">Cell membrane</location>
        <topology evidence="1">Multi-pass membrane protein</topology>
    </subcellularLocation>
</comment>
<evidence type="ECO:0000256" key="5">
    <source>
        <dbReference type="ARBA" id="ARBA00022989"/>
    </source>
</evidence>
<keyword evidence="7" id="KW-0997">Cell inner membrane</keyword>
<keyword evidence="6 7" id="KW-0472">Membrane</keyword>
<dbReference type="OrthoDB" id="9811198at2"/>
<dbReference type="EMBL" id="RXMA01000020">
    <property type="protein sequence ID" value="RTR17211.1"/>
    <property type="molecule type" value="Genomic_DNA"/>
</dbReference>
<dbReference type="PANTHER" id="PTHR33778">
    <property type="entry name" value="PROTEIN MGTC"/>
    <property type="match status" value="1"/>
</dbReference>
<keyword evidence="5 7" id="KW-1133">Transmembrane helix</keyword>
<evidence type="ECO:0000256" key="4">
    <source>
        <dbReference type="ARBA" id="ARBA00022692"/>
    </source>
</evidence>
<feature type="transmembrane region" description="Helical" evidence="7">
    <location>
        <begin position="111"/>
        <end position="128"/>
    </location>
</feature>